<gene>
    <name evidence="1" type="ORF">GKZ75_12470</name>
</gene>
<evidence type="ECO:0000313" key="2">
    <source>
        <dbReference type="Proteomes" id="UP000471026"/>
    </source>
</evidence>
<reference evidence="1 2" key="1">
    <citation type="submission" date="2019-11" db="EMBL/GenBank/DDBJ databases">
        <title>Draft genome sequence of Kocuria indica DP-K7, a methyl red degrading Actinobacterium.</title>
        <authorList>
            <person name="Kumaran S."/>
            <person name="Tischler D."/>
            <person name="Ngo A.C.R."/>
            <person name="Schultes F."/>
        </authorList>
    </citation>
    <scope>NUCLEOTIDE SEQUENCE [LARGE SCALE GENOMIC DNA]</scope>
    <source>
        <strain evidence="1 2">DP-K7</strain>
    </source>
</reference>
<dbReference type="EMBL" id="WMHZ01000023">
    <property type="protein sequence ID" value="NDO79011.1"/>
    <property type="molecule type" value="Genomic_DNA"/>
</dbReference>
<comment type="caution">
    <text evidence="1">The sequence shown here is derived from an EMBL/GenBank/DDBJ whole genome shotgun (WGS) entry which is preliminary data.</text>
</comment>
<proteinExistence type="predicted"/>
<dbReference type="AlphaFoldDB" id="A0A6N9R309"/>
<sequence length="70" mass="7374">MVSNVWATSFADTEIARRKAWGGRDDLRVAYDTASPTSLCNIGQHGLEPILRPPASATGRASGSAPNCSN</sequence>
<name>A0A6N9R309_9MICC</name>
<organism evidence="1 2">
    <name type="scientific">Kocuria marina subsp. indica</name>
    <dbReference type="NCBI Taxonomy" id="1049583"/>
    <lineage>
        <taxon>Bacteria</taxon>
        <taxon>Bacillati</taxon>
        <taxon>Actinomycetota</taxon>
        <taxon>Actinomycetes</taxon>
        <taxon>Micrococcales</taxon>
        <taxon>Micrococcaceae</taxon>
        <taxon>Kocuria</taxon>
    </lineage>
</organism>
<evidence type="ECO:0000313" key="1">
    <source>
        <dbReference type="EMBL" id="NDO79011.1"/>
    </source>
</evidence>
<protein>
    <submittedName>
        <fullName evidence="1">Uncharacterized protein</fullName>
    </submittedName>
</protein>
<accession>A0A6N9R309</accession>
<dbReference type="Proteomes" id="UP000471026">
    <property type="component" value="Unassembled WGS sequence"/>
</dbReference>
<dbReference type="RefSeq" id="WP_162230305.1">
    <property type="nucleotide sequence ID" value="NZ_WMHZ01000023.1"/>
</dbReference>